<dbReference type="AlphaFoldDB" id="A0AAV9E5D7"/>
<reference evidence="1" key="1">
    <citation type="journal article" date="2023" name="Nat. Commun.">
        <title>Diploid and tetraploid genomes of Acorus and the evolution of monocots.</title>
        <authorList>
            <person name="Ma L."/>
            <person name="Liu K.W."/>
            <person name="Li Z."/>
            <person name="Hsiao Y.Y."/>
            <person name="Qi Y."/>
            <person name="Fu T."/>
            <person name="Tang G.D."/>
            <person name="Zhang D."/>
            <person name="Sun W.H."/>
            <person name="Liu D.K."/>
            <person name="Li Y."/>
            <person name="Chen G.Z."/>
            <person name="Liu X.D."/>
            <person name="Liao X.Y."/>
            <person name="Jiang Y.T."/>
            <person name="Yu X."/>
            <person name="Hao Y."/>
            <person name="Huang J."/>
            <person name="Zhao X.W."/>
            <person name="Ke S."/>
            <person name="Chen Y.Y."/>
            <person name="Wu W.L."/>
            <person name="Hsu J.L."/>
            <person name="Lin Y.F."/>
            <person name="Huang M.D."/>
            <person name="Li C.Y."/>
            <person name="Huang L."/>
            <person name="Wang Z.W."/>
            <person name="Zhao X."/>
            <person name="Zhong W.Y."/>
            <person name="Peng D.H."/>
            <person name="Ahmad S."/>
            <person name="Lan S."/>
            <person name="Zhang J.S."/>
            <person name="Tsai W.C."/>
            <person name="Van de Peer Y."/>
            <person name="Liu Z.J."/>
        </authorList>
    </citation>
    <scope>NUCLEOTIDE SEQUENCE</scope>
    <source>
        <strain evidence="1">CP</strain>
    </source>
</reference>
<accession>A0AAV9E5D7</accession>
<evidence type="ECO:0000313" key="1">
    <source>
        <dbReference type="EMBL" id="KAK1308509.1"/>
    </source>
</evidence>
<dbReference type="EMBL" id="JAUJYO010000009">
    <property type="protein sequence ID" value="KAK1308509.1"/>
    <property type="molecule type" value="Genomic_DNA"/>
</dbReference>
<protein>
    <submittedName>
        <fullName evidence="1">Uncharacterized protein</fullName>
    </submittedName>
</protein>
<comment type="caution">
    <text evidence="1">The sequence shown here is derived from an EMBL/GenBank/DDBJ whole genome shotgun (WGS) entry which is preliminary data.</text>
</comment>
<proteinExistence type="predicted"/>
<gene>
    <name evidence="1" type="ORF">QJS10_CPA09g01005</name>
</gene>
<evidence type="ECO:0000313" key="2">
    <source>
        <dbReference type="Proteomes" id="UP001180020"/>
    </source>
</evidence>
<name>A0AAV9E5D7_ACOCL</name>
<keyword evidence="2" id="KW-1185">Reference proteome</keyword>
<dbReference type="Proteomes" id="UP001180020">
    <property type="component" value="Unassembled WGS sequence"/>
</dbReference>
<sequence length="55" mass="6156">MASELEITQEVFGHRLEYVRGLGWGPCPASYGQCSGNITMSLFEKTERCAVLIFE</sequence>
<reference evidence="1" key="2">
    <citation type="submission" date="2023-06" db="EMBL/GenBank/DDBJ databases">
        <authorList>
            <person name="Ma L."/>
            <person name="Liu K.-W."/>
            <person name="Li Z."/>
            <person name="Hsiao Y.-Y."/>
            <person name="Qi Y."/>
            <person name="Fu T."/>
            <person name="Tang G."/>
            <person name="Zhang D."/>
            <person name="Sun W.-H."/>
            <person name="Liu D.-K."/>
            <person name="Li Y."/>
            <person name="Chen G.-Z."/>
            <person name="Liu X.-D."/>
            <person name="Liao X.-Y."/>
            <person name="Jiang Y.-T."/>
            <person name="Yu X."/>
            <person name="Hao Y."/>
            <person name="Huang J."/>
            <person name="Zhao X.-W."/>
            <person name="Ke S."/>
            <person name="Chen Y.-Y."/>
            <person name="Wu W.-L."/>
            <person name="Hsu J.-L."/>
            <person name="Lin Y.-F."/>
            <person name="Huang M.-D."/>
            <person name="Li C.-Y."/>
            <person name="Huang L."/>
            <person name="Wang Z.-W."/>
            <person name="Zhao X."/>
            <person name="Zhong W.-Y."/>
            <person name="Peng D.-H."/>
            <person name="Ahmad S."/>
            <person name="Lan S."/>
            <person name="Zhang J.-S."/>
            <person name="Tsai W.-C."/>
            <person name="Van De Peer Y."/>
            <person name="Liu Z.-J."/>
        </authorList>
    </citation>
    <scope>NUCLEOTIDE SEQUENCE</scope>
    <source>
        <strain evidence="1">CP</strain>
        <tissue evidence="1">Leaves</tissue>
    </source>
</reference>
<organism evidence="1 2">
    <name type="scientific">Acorus calamus</name>
    <name type="common">Sweet flag</name>
    <dbReference type="NCBI Taxonomy" id="4465"/>
    <lineage>
        <taxon>Eukaryota</taxon>
        <taxon>Viridiplantae</taxon>
        <taxon>Streptophyta</taxon>
        <taxon>Embryophyta</taxon>
        <taxon>Tracheophyta</taxon>
        <taxon>Spermatophyta</taxon>
        <taxon>Magnoliopsida</taxon>
        <taxon>Liliopsida</taxon>
        <taxon>Acoraceae</taxon>
        <taxon>Acorus</taxon>
    </lineage>
</organism>